<dbReference type="PANTHER" id="PTHR43098">
    <property type="entry name" value="L-ORNITHINE N(5)-MONOOXYGENASE-RELATED"/>
    <property type="match status" value="1"/>
</dbReference>
<dbReference type="OrthoDB" id="66881at2759"/>
<feature type="domain" description="FAD/NAD(P)-binding" evidence="9">
    <location>
        <begin position="96"/>
        <end position="326"/>
    </location>
</feature>
<dbReference type="Gene3D" id="3.50.50.60">
    <property type="entry name" value="FAD/NAD(P)-binding domain"/>
    <property type="match status" value="2"/>
</dbReference>
<evidence type="ECO:0000256" key="7">
    <source>
        <dbReference type="ARBA" id="ARBA00023033"/>
    </source>
</evidence>
<gene>
    <name evidence="10" type="ORF">BDV95DRAFT_506755</name>
</gene>
<name>A0A7C8MF92_9PLEO</name>
<keyword evidence="11" id="KW-1185">Reference proteome</keyword>
<reference evidence="10 11" key="1">
    <citation type="submission" date="2020-01" db="EMBL/GenBank/DDBJ databases">
        <authorList>
            <consortium name="DOE Joint Genome Institute"/>
            <person name="Haridas S."/>
            <person name="Albert R."/>
            <person name="Binder M."/>
            <person name="Bloem J."/>
            <person name="Labutti K."/>
            <person name="Salamov A."/>
            <person name="Andreopoulos B."/>
            <person name="Baker S.E."/>
            <person name="Barry K."/>
            <person name="Bills G."/>
            <person name="Bluhm B.H."/>
            <person name="Cannon C."/>
            <person name="Castanera R."/>
            <person name="Culley D.E."/>
            <person name="Daum C."/>
            <person name="Ezra D."/>
            <person name="Gonzalez J.B."/>
            <person name="Henrissat B."/>
            <person name="Kuo A."/>
            <person name="Liang C."/>
            <person name="Lipzen A."/>
            <person name="Lutzoni F."/>
            <person name="Magnuson J."/>
            <person name="Mondo S."/>
            <person name="Nolan M."/>
            <person name="Ohm R."/>
            <person name="Pangilinan J."/>
            <person name="Park H.-J.H."/>
            <person name="Ramirez L."/>
            <person name="Alfaro M."/>
            <person name="Sun H."/>
            <person name="Tritt A."/>
            <person name="Yoshinaga Y."/>
            <person name="Zwiers L.-H.L."/>
            <person name="Turgeon B.G."/>
            <person name="Goodwin S.B."/>
            <person name="Spatafora J.W."/>
            <person name="Crous P.W."/>
            <person name="Grigoriev I.V."/>
        </authorList>
    </citation>
    <scope>NUCLEOTIDE SEQUENCE [LARGE SCALE GENOMIC DNA]</scope>
    <source>
        <strain evidence="10 11">CBS 611.86</strain>
    </source>
</reference>
<evidence type="ECO:0000256" key="4">
    <source>
        <dbReference type="ARBA" id="ARBA00022827"/>
    </source>
</evidence>
<evidence type="ECO:0000259" key="9">
    <source>
        <dbReference type="Pfam" id="PF07992"/>
    </source>
</evidence>
<dbReference type="PRINTS" id="PR00411">
    <property type="entry name" value="PNDRDTASEI"/>
</dbReference>
<evidence type="ECO:0000256" key="5">
    <source>
        <dbReference type="ARBA" id="ARBA00022857"/>
    </source>
</evidence>
<organism evidence="10 11">
    <name type="scientific">Massariosphaeria phaeospora</name>
    <dbReference type="NCBI Taxonomy" id="100035"/>
    <lineage>
        <taxon>Eukaryota</taxon>
        <taxon>Fungi</taxon>
        <taxon>Dikarya</taxon>
        <taxon>Ascomycota</taxon>
        <taxon>Pezizomycotina</taxon>
        <taxon>Dothideomycetes</taxon>
        <taxon>Pleosporomycetidae</taxon>
        <taxon>Pleosporales</taxon>
        <taxon>Pleosporales incertae sedis</taxon>
        <taxon>Massariosphaeria</taxon>
    </lineage>
</organism>
<keyword evidence="4" id="KW-0274">FAD</keyword>
<evidence type="ECO:0000256" key="2">
    <source>
        <dbReference type="ARBA" id="ARBA00010139"/>
    </source>
</evidence>
<comment type="similarity">
    <text evidence="2">Belongs to the FAD-binding monooxygenase family.</text>
</comment>
<keyword evidence="7" id="KW-0503">Monooxygenase</keyword>
<keyword evidence="3" id="KW-0285">Flavoprotein</keyword>
<protein>
    <recommendedName>
        <fullName evidence="9">FAD/NAD(P)-binding domain-containing protein</fullName>
    </recommendedName>
</protein>
<sequence length="627" mass="70242">MARDIEGTVPACAVPKPPLPKQEVDDAIRKSATKGADFRVDPEELKKKYRAERDKRLARGQGVEQYTLLDGPLSHYLEDPWTKAGEQREPIEESVDVVIVGGGFGAQSVAVRLVQAGVTNFRIVEKGGDFGGVWYWNRYPGAQCDTESYIYMPLLEEVGYMPSKKYAGTEELMRYSRMIGERFKLYDRALFQTEVKSHRWNEGSGAWTTSTSRGDTITSKFIVQAVGLLHRPKLPGVEGIEVFRGHSFHSSRWDFGYTGGNPSGNLSKLKDKRLGLIGTGATAVQIVPHLGKWAKQLYVFQRTPSSVDVRGNKATDEAWTRALEEGWQKKRMENFDSFIGGNLAQEDMVHDGWTDIMRDLATKNVDMGDRLAAGAQHQLADFRKMSEIRERCELLVHHKETAEALKPWYNHFCKRPCFHDEYLPTFNRPNVTLVDTEGAGVTRLTEKGVIANGVEYEVDCLVYATGFEFATDWSHRNGIEIYGRDGLTITEKWKDGCSTLHGWTSHGFPNCFWLQPIQAAVTPNALHVAGEQANHLAYVISECKKRAIHTVEPTLEAEANWVKTIVEGTAVRAQFAQECTPGFFNNEGKGSLAAARNSVYMPGVPAFLELLAEWRANGQLRGLDIRT</sequence>
<dbReference type="Proteomes" id="UP000481861">
    <property type="component" value="Unassembled WGS sequence"/>
</dbReference>
<evidence type="ECO:0000313" key="10">
    <source>
        <dbReference type="EMBL" id="KAF2865685.1"/>
    </source>
</evidence>
<dbReference type="InterPro" id="IPR023753">
    <property type="entry name" value="FAD/NAD-binding_dom"/>
</dbReference>
<dbReference type="GO" id="GO:0004497">
    <property type="term" value="F:monooxygenase activity"/>
    <property type="evidence" value="ECO:0007669"/>
    <property type="project" value="UniProtKB-KW"/>
</dbReference>
<dbReference type="SUPFAM" id="SSF51905">
    <property type="entry name" value="FAD/NAD(P)-binding domain"/>
    <property type="match status" value="1"/>
</dbReference>
<comment type="cofactor">
    <cofactor evidence="1">
        <name>FAD</name>
        <dbReference type="ChEBI" id="CHEBI:57692"/>
    </cofactor>
</comment>
<dbReference type="PANTHER" id="PTHR43098:SF4">
    <property type="entry name" value="BLR3857 PROTEIN"/>
    <property type="match status" value="1"/>
</dbReference>
<dbReference type="AlphaFoldDB" id="A0A7C8MF92"/>
<keyword evidence="5" id="KW-0521">NADP</keyword>
<evidence type="ECO:0000256" key="6">
    <source>
        <dbReference type="ARBA" id="ARBA00023002"/>
    </source>
</evidence>
<proteinExistence type="inferred from homology"/>
<dbReference type="InterPro" id="IPR050775">
    <property type="entry name" value="FAD-binding_Monooxygenases"/>
</dbReference>
<evidence type="ECO:0000256" key="3">
    <source>
        <dbReference type="ARBA" id="ARBA00022630"/>
    </source>
</evidence>
<evidence type="ECO:0000256" key="8">
    <source>
        <dbReference type="SAM" id="MobiDB-lite"/>
    </source>
</evidence>
<comment type="caution">
    <text evidence="10">The sequence shown here is derived from an EMBL/GenBank/DDBJ whole genome shotgun (WGS) entry which is preliminary data.</text>
</comment>
<keyword evidence="6" id="KW-0560">Oxidoreductase</keyword>
<evidence type="ECO:0000313" key="11">
    <source>
        <dbReference type="Proteomes" id="UP000481861"/>
    </source>
</evidence>
<dbReference type="EMBL" id="JAADJZ010000032">
    <property type="protein sequence ID" value="KAF2865685.1"/>
    <property type="molecule type" value="Genomic_DNA"/>
</dbReference>
<evidence type="ECO:0000256" key="1">
    <source>
        <dbReference type="ARBA" id="ARBA00001974"/>
    </source>
</evidence>
<feature type="region of interest" description="Disordered" evidence="8">
    <location>
        <begin position="1"/>
        <end position="35"/>
    </location>
</feature>
<dbReference type="Pfam" id="PF07992">
    <property type="entry name" value="Pyr_redox_2"/>
    <property type="match status" value="1"/>
</dbReference>
<dbReference type="InterPro" id="IPR036188">
    <property type="entry name" value="FAD/NAD-bd_sf"/>
</dbReference>
<accession>A0A7C8MF92</accession>